<comment type="caution">
    <text evidence="1">The sequence shown here is derived from an EMBL/GenBank/DDBJ whole genome shotgun (WGS) entry which is preliminary data.</text>
</comment>
<keyword evidence="2" id="KW-1185">Reference proteome</keyword>
<accession>A0ABQ2BVJ5</accession>
<gene>
    <name evidence="1" type="ORF">GCM10011444_08330</name>
</gene>
<name>A0ABQ2BVJ5_9FLAO</name>
<reference evidence="2" key="1">
    <citation type="journal article" date="2019" name="Int. J. Syst. Evol. Microbiol.">
        <title>The Global Catalogue of Microorganisms (GCM) 10K type strain sequencing project: providing services to taxonomists for standard genome sequencing and annotation.</title>
        <authorList>
            <consortium name="The Broad Institute Genomics Platform"/>
            <consortium name="The Broad Institute Genome Sequencing Center for Infectious Disease"/>
            <person name="Wu L."/>
            <person name="Ma J."/>
        </authorList>
    </citation>
    <scope>NUCLEOTIDE SEQUENCE [LARGE SCALE GENOMIC DNA]</scope>
    <source>
        <strain evidence="2">CCM 8681</strain>
    </source>
</reference>
<evidence type="ECO:0000313" key="2">
    <source>
        <dbReference type="Proteomes" id="UP000624701"/>
    </source>
</evidence>
<dbReference type="EMBL" id="BMDQ01000001">
    <property type="protein sequence ID" value="GGI56524.1"/>
    <property type="molecule type" value="Genomic_DNA"/>
</dbReference>
<dbReference type="Proteomes" id="UP000624701">
    <property type="component" value="Unassembled WGS sequence"/>
</dbReference>
<dbReference type="RefSeq" id="WP_188373437.1">
    <property type="nucleotide sequence ID" value="NZ_BMDQ01000001.1"/>
</dbReference>
<protein>
    <recommendedName>
        <fullName evidence="3">DUF5017 domain-containing protein</fullName>
    </recommendedName>
</protein>
<organism evidence="1 2">
    <name type="scientific">Winogradskyella haliclonae</name>
    <dbReference type="NCBI Taxonomy" id="2048558"/>
    <lineage>
        <taxon>Bacteria</taxon>
        <taxon>Pseudomonadati</taxon>
        <taxon>Bacteroidota</taxon>
        <taxon>Flavobacteriia</taxon>
        <taxon>Flavobacteriales</taxon>
        <taxon>Flavobacteriaceae</taxon>
        <taxon>Winogradskyella</taxon>
    </lineage>
</organism>
<dbReference type="NCBIfam" id="NF038128">
    <property type="entry name" value="choice_anch_J"/>
    <property type="match status" value="1"/>
</dbReference>
<proteinExistence type="predicted"/>
<sequence length="545" mass="59682">MKKIVYLFALVAIAFTSCNPLEDINEEIDAIPAAPNVGTFEYTLVTEDYDALMVDGAFQSVDEAKALLPDFLADLYPLYGQGSSVLVNYNLFFSGIDGVSDFTDSDTYQLTNADYASTGSDAFGFYPNIDATDEIPAVLDAQIMSPVDGQFLLVEYDQYFETPTVGIADLYRAEFPGDFGNFEVVSISGPADLGWNATDSNVTGSAFNGSSNAMEEWMVSPLIDLTGQTGVLFEITQEIDFFGADPTSIDIMVSTTYTPGGGIDAMDWTALSFDKNAYSSLTTSPDLDFSAYDGEEVYVAFRYTATDSNSARWRVQSFATKAIGVSGDTNGKGEYFVFDGGSWEEAEGVYYLSDADYDSMGEESGQPGRFNNFSDSVLPENYVPQFLGLTYPFAQEGDQLFVIYKYFSGGVSRRGDFYTFTNGEWLPFQASLQFGFNDGVWVPDNTIRYELVTSDYELVVSELTGVMGFGDAVDNLDSFGNFKRTGSSDSWTDEMMLTAVGVILDNLNPSAEEGQKYVVIAETWAPGNAIEEFAVIKTGGEWVYQ</sequence>
<evidence type="ECO:0008006" key="3">
    <source>
        <dbReference type="Google" id="ProtNLM"/>
    </source>
</evidence>
<evidence type="ECO:0000313" key="1">
    <source>
        <dbReference type="EMBL" id="GGI56524.1"/>
    </source>
</evidence>
<dbReference type="PROSITE" id="PS51257">
    <property type="entry name" value="PROKAR_LIPOPROTEIN"/>
    <property type="match status" value="1"/>
</dbReference>